<dbReference type="PROSITE" id="PS01359">
    <property type="entry name" value="ZF_PHD_1"/>
    <property type="match status" value="1"/>
</dbReference>
<feature type="region of interest" description="Disordered" evidence="12">
    <location>
        <begin position="819"/>
        <end position="855"/>
    </location>
</feature>
<evidence type="ECO:0000259" key="13">
    <source>
        <dbReference type="PROSITE" id="PS50016"/>
    </source>
</evidence>
<evidence type="ECO:0000259" key="14">
    <source>
        <dbReference type="PROSITE" id="PS51805"/>
    </source>
</evidence>
<protein>
    <recommendedName>
        <fullName evidence="17">PHD-type domain-containing protein</fullName>
    </recommendedName>
</protein>
<dbReference type="PANTHER" id="PTHR13793">
    <property type="entry name" value="PHD FINGER PROTEINS"/>
    <property type="match status" value="1"/>
</dbReference>
<dbReference type="InterPro" id="IPR049781">
    <property type="entry name" value="AF10/AF17_PHD"/>
</dbReference>
<dbReference type="Pfam" id="PF01130">
    <property type="entry name" value="CD36"/>
    <property type="match status" value="1"/>
</dbReference>
<dbReference type="CDD" id="cd15574">
    <property type="entry name" value="PHD_AF10_AF17"/>
    <property type="match status" value="1"/>
</dbReference>
<feature type="region of interest" description="Disordered" evidence="12">
    <location>
        <begin position="715"/>
        <end position="749"/>
    </location>
</feature>
<dbReference type="Pfam" id="PF13831">
    <property type="entry name" value="PHD_2"/>
    <property type="match status" value="1"/>
</dbReference>
<feature type="domain" description="PHD-type" evidence="14">
    <location>
        <begin position="62"/>
        <end position="181"/>
    </location>
</feature>
<dbReference type="CDD" id="cd20901">
    <property type="entry name" value="CC_AF10"/>
    <property type="match status" value="1"/>
</dbReference>
<dbReference type="Proteomes" id="UP001153292">
    <property type="component" value="Chromosome 2"/>
</dbReference>
<keyword evidence="16" id="KW-1185">Reference proteome</keyword>
<feature type="domain" description="PHD-type" evidence="13">
    <location>
        <begin position="5"/>
        <end position="57"/>
    </location>
</feature>
<comment type="similarity">
    <text evidence="2">Belongs to the CD36 family.</text>
</comment>
<dbReference type="EMBL" id="OU963895">
    <property type="protein sequence ID" value="CAH0402081.1"/>
    <property type="molecule type" value="Genomic_DNA"/>
</dbReference>
<dbReference type="InterPro" id="IPR019786">
    <property type="entry name" value="Zinc_finger_PHD-type_CS"/>
</dbReference>
<keyword evidence="6 11" id="KW-0863">Zinc-finger</keyword>
<evidence type="ECO:0000256" key="1">
    <source>
        <dbReference type="ARBA" id="ARBA00004236"/>
    </source>
</evidence>
<dbReference type="InterPro" id="IPR001965">
    <property type="entry name" value="Znf_PHD"/>
</dbReference>
<dbReference type="SUPFAM" id="SSF57903">
    <property type="entry name" value="FYVE/PHD zinc finger"/>
    <property type="match status" value="1"/>
</dbReference>
<dbReference type="CDD" id="cd15672">
    <property type="entry name" value="ePHD_AF10_like"/>
    <property type="match status" value="1"/>
</dbReference>
<feature type="region of interest" description="Disordered" evidence="12">
    <location>
        <begin position="583"/>
        <end position="678"/>
    </location>
</feature>
<evidence type="ECO:0000256" key="6">
    <source>
        <dbReference type="ARBA" id="ARBA00022771"/>
    </source>
</evidence>
<evidence type="ECO:0000256" key="11">
    <source>
        <dbReference type="PROSITE-ProRule" id="PRU00146"/>
    </source>
</evidence>
<evidence type="ECO:0000313" key="16">
    <source>
        <dbReference type="Proteomes" id="UP001153292"/>
    </source>
</evidence>
<feature type="compositionally biased region" description="Polar residues" evidence="12">
    <location>
        <begin position="737"/>
        <end position="749"/>
    </location>
</feature>
<dbReference type="InterPro" id="IPR002159">
    <property type="entry name" value="CD36_fam"/>
</dbReference>
<feature type="compositionally biased region" description="Polar residues" evidence="12">
    <location>
        <begin position="415"/>
        <end position="424"/>
    </location>
</feature>
<keyword evidence="10" id="KW-0325">Glycoprotein</keyword>
<accession>A0ABN8B5C2</accession>
<evidence type="ECO:0000256" key="9">
    <source>
        <dbReference type="ARBA" id="ARBA00023136"/>
    </source>
</evidence>
<evidence type="ECO:0000313" key="15">
    <source>
        <dbReference type="EMBL" id="CAH0402081.1"/>
    </source>
</evidence>
<dbReference type="InterPro" id="IPR050701">
    <property type="entry name" value="Histone_Mod_Regulator"/>
</dbReference>
<evidence type="ECO:0000256" key="8">
    <source>
        <dbReference type="ARBA" id="ARBA00022989"/>
    </source>
</evidence>
<feature type="compositionally biased region" description="Polar residues" evidence="12">
    <location>
        <begin position="321"/>
        <end position="340"/>
    </location>
</feature>
<evidence type="ECO:0000256" key="12">
    <source>
        <dbReference type="SAM" id="MobiDB-lite"/>
    </source>
</evidence>
<feature type="region of interest" description="Disordered" evidence="12">
    <location>
        <begin position="188"/>
        <end position="540"/>
    </location>
</feature>
<keyword evidence="9" id="KW-0472">Membrane</keyword>
<keyword evidence="3" id="KW-1003">Cell membrane</keyword>
<keyword evidence="8" id="KW-1133">Transmembrane helix</keyword>
<evidence type="ECO:0000256" key="10">
    <source>
        <dbReference type="ARBA" id="ARBA00023180"/>
    </source>
</evidence>
<dbReference type="PANTHER" id="PTHR13793:SF164">
    <property type="entry name" value="ALHAMBRA, ISOFORM P"/>
    <property type="match status" value="1"/>
</dbReference>
<evidence type="ECO:0000256" key="3">
    <source>
        <dbReference type="ARBA" id="ARBA00022475"/>
    </source>
</evidence>
<evidence type="ECO:0008006" key="17">
    <source>
        <dbReference type="Google" id="ProtNLM"/>
    </source>
</evidence>
<dbReference type="InterPro" id="IPR019787">
    <property type="entry name" value="Znf_PHD-finger"/>
</dbReference>
<dbReference type="PRINTS" id="PR01609">
    <property type="entry name" value="CD36FAMILY"/>
</dbReference>
<reference evidence="15" key="1">
    <citation type="submission" date="2021-12" db="EMBL/GenBank/DDBJ databases">
        <authorList>
            <person name="King R."/>
        </authorList>
    </citation>
    <scope>NUCLEOTIDE SEQUENCE</scope>
</reference>
<feature type="compositionally biased region" description="Basic and acidic residues" evidence="12">
    <location>
        <begin position="455"/>
        <end position="467"/>
    </location>
</feature>
<comment type="subcellular location">
    <subcellularLocation>
        <location evidence="1">Cell membrane</location>
    </subcellularLocation>
</comment>
<feature type="compositionally biased region" description="Low complexity" evidence="12">
    <location>
        <begin position="248"/>
        <end position="261"/>
    </location>
</feature>
<feature type="compositionally biased region" description="Low complexity" evidence="12">
    <location>
        <begin position="353"/>
        <end position="382"/>
    </location>
</feature>
<evidence type="ECO:0000256" key="2">
    <source>
        <dbReference type="ARBA" id="ARBA00010532"/>
    </source>
</evidence>
<dbReference type="PROSITE" id="PS50016">
    <property type="entry name" value="ZF_PHD_2"/>
    <property type="match status" value="1"/>
</dbReference>
<keyword evidence="4" id="KW-0812">Transmembrane</keyword>
<dbReference type="InterPro" id="IPR049773">
    <property type="entry name" value="AF10-like_CC"/>
</dbReference>
<dbReference type="InterPro" id="IPR011011">
    <property type="entry name" value="Znf_FYVE_PHD"/>
</dbReference>
<proteinExistence type="inferred from homology"/>
<sequence>MKEMVGGCCVCSDERGWPDNPLVYCDGNGCTVAVHQACYGIVTVPTGPWYCRKCETPETKGKVRCELCPSKSGALKRTDTGGWAHVVCALYIPEVRFGNVTSMEPIVLRLIPPERYNKTCYICQDLGKSHRSAAGACMPCNKSGCKQQFHVTCAQSLGLLCEEAGNYLDNVKYCGYCQHHYGKLKKGGNVKTIPPYKPVSHDSPSSDSSGEKDGEASPMAGGATPTNAAKSKGPGRKSSHSSNAVAGKNTPNSSKTTNNTSQPMASKLHQSEKKKPSPSRRGSSAGDGGTGSKTSTPAPSPQHPPPEQTQAQALAPANKASGGSTPSGSSKATLPSSSPGSKAPESVGVINTAPASSPVPMAASSAGATVSNANTAATTSVVHAPSTKHAYQESVITNTEAMDAKQTKKRKAVSAANTPTTQIEYTAPLSGPPEVNPPTSLWEGVHPANETQSESLDKIIKKAKTEGSESGPAQAHFASLSPAPPPPPPPPAHSPVSQPSPRHLPSPMPGPSGINPGMSNIRSPQPPHVSAASDMTGLSPHIFHQPQKQAAMDPGMPGHGPHSVPGRSAWGGLNVTYEMQQDPNKPGVSGVQNTSKDMNLAGIPMPPTTIRTKKRAAMATSVVSMATPPPPSPLQTAPQSLANVRRPPQPTPPPIYQETIKDSPPSSPSSDRPLKPKMENKVGVSCTAPHMLGNELNPESGAAARLQEQLSAELAAHAAGSGGADPLVPPPLINKATPGTGSRGNSSGAQSLDQLLERQWEQGSQFLMEQAQHFDIASLLSCLHQLRTENVRLEDHVGNLLQRRDHLLAVNARLAIPLNTVTTGPPEPTRCPRENGAQGRAPNAPPRAPETITSDRPHQQVALMDDTIQLERFTEVPFPLQCRVRVFNISNAAEVLEGAVPIVTEMGPYVYKLYSSRLIEERTDDRLRYRKLDRFEFDAVASFPYTENDIVHVANTPFHGVLQVAERRFPGVMTVLNEALPEIFEEYNKPIVPVRVRDLIFDGMPLCRNPSYVGTLACIIIRQISNDIQNMMPQPDGSIHFSVLNYRNGIPGGLMDVYRGLDDPADLGRIINWQSSPNLSYWTGANSLCNMLNGTDSGIFQPFINREHPLYVFNSDICRSVELRYQHDIVHNDIPGVRFAAREWLLNNNEGCFCLNITSGINAEDGCLLNGAMELFSCVGEFYKYK</sequence>
<dbReference type="SMART" id="SM00249">
    <property type="entry name" value="PHD"/>
    <property type="match status" value="2"/>
</dbReference>
<organism evidence="15 16">
    <name type="scientific">Chilo suppressalis</name>
    <name type="common">Asiatic rice borer moth</name>
    <dbReference type="NCBI Taxonomy" id="168631"/>
    <lineage>
        <taxon>Eukaryota</taxon>
        <taxon>Metazoa</taxon>
        <taxon>Ecdysozoa</taxon>
        <taxon>Arthropoda</taxon>
        <taxon>Hexapoda</taxon>
        <taxon>Insecta</taxon>
        <taxon>Pterygota</taxon>
        <taxon>Neoptera</taxon>
        <taxon>Endopterygota</taxon>
        <taxon>Lepidoptera</taxon>
        <taxon>Glossata</taxon>
        <taxon>Ditrysia</taxon>
        <taxon>Pyraloidea</taxon>
        <taxon>Crambidae</taxon>
        <taxon>Crambinae</taxon>
        <taxon>Chilo</taxon>
    </lineage>
</organism>
<dbReference type="Pfam" id="PF13832">
    <property type="entry name" value="zf-HC5HC2H_2"/>
    <property type="match status" value="1"/>
</dbReference>
<dbReference type="PROSITE" id="PS51805">
    <property type="entry name" value="EPHD"/>
    <property type="match status" value="1"/>
</dbReference>
<feature type="compositionally biased region" description="Pro residues" evidence="12">
    <location>
        <begin position="298"/>
        <end position="307"/>
    </location>
</feature>
<dbReference type="InterPro" id="IPR013083">
    <property type="entry name" value="Znf_RING/FYVE/PHD"/>
</dbReference>
<name>A0ABN8B5C2_CHISP</name>
<evidence type="ECO:0000256" key="4">
    <source>
        <dbReference type="ARBA" id="ARBA00022692"/>
    </source>
</evidence>
<evidence type="ECO:0000256" key="5">
    <source>
        <dbReference type="ARBA" id="ARBA00022723"/>
    </source>
</evidence>
<keyword evidence="7" id="KW-0862">Zinc</keyword>
<dbReference type="Gene3D" id="3.30.40.10">
    <property type="entry name" value="Zinc/RING finger domain, C3HC4 (zinc finger)"/>
    <property type="match status" value="2"/>
</dbReference>
<keyword evidence="5" id="KW-0479">Metal-binding</keyword>
<gene>
    <name evidence="15" type="ORF">CHILSU_LOCUS5318</name>
</gene>
<evidence type="ECO:0000256" key="7">
    <source>
        <dbReference type="ARBA" id="ARBA00022833"/>
    </source>
</evidence>
<dbReference type="InterPro" id="IPR034732">
    <property type="entry name" value="EPHD"/>
</dbReference>
<feature type="compositionally biased region" description="Pro residues" evidence="12">
    <location>
        <begin position="482"/>
        <end position="493"/>
    </location>
</feature>